<evidence type="ECO:0000313" key="10">
    <source>
        <dbReference type="Proteomes" id="UP000386847"/>
    </source>
</evidence>
<dbReference type="InterPro" id="IPR036291">
    <property type="entry name" value="NAD(P)-bd_dom_sf"/>
</dbReference>
<dbReference type="InterPro" id="IPR047109">
    <property type="entry name" value="CAD-like"/>
</dbReference>
<accession>A0A5Q2FA61</accession>
<evidence type="ECO:0000313" key="9">
    <source>
        <dbReference type="EMBL" id="QGF23689.1"/>
    </source>
</evidence>
<keyword evidence="2 7" id="KW-0479">Metal-binding</keyword>
<keyword evidence="3 7" id="KW-0862">Zinc</keyword>
<organism evidence="9 10">
    <name type="scientific">Raineyella fluvialis</name>
    <dbReference type="NCBI Taxonomy" id="2662261"/>
    <lineage>
        <taxon>Bacteria</taxon>
        <taxon>Bacillati</taxon>
        <taxon>Actinomycetota</taxon>
        <taxon>Actinomycetes</taxon>
        <taxon>Propionibacteriales</taxon>
        <taxon>Propionibacteriaceae</taxon>
        <taxon>Raineyella</taxon>
    </lineage>
</organism>
<protein>
    <recommendedName>
        <fullName evidence="5">alcohol dehydrogenase (NADP(+))</fullName>
        <ecNumber evidence="5">1.1.1.2</ecNumber>
    </recommendedName>
</protein>
<dbReference type="Gene3D" id="3.90.180.10">
    <property type="entry name" value="Medium-chain alcohol dehydrogenases, catalytic domain"/>
    <property type="match status" value="1"/>
</dbReference>
<sequence>MSTTVRAWGAPAAGKPLEPITVQRRDLRADDVQIDIAYCGICHSDVSTVTGEWGDRTWPLAPGHEIVGTVSAVGAEVTQFRIGDLVGVGCMVDSCGECEYCLAGEEQFCARRVLTYGQTMPDGEYTQGGYAQQIVVREAFTVHVPETLPPENAAPILCAGITTYSPLRHWGVGEGSRVAVVGLGGLGHMGVQIAAALGAEVTVLSHSPSKKADALRFGATDYVATAEAGALDAVRGRFDFVLNTVAAPLDFGAYMATLRVDGVMCNVALPQEPFQAPVRLFTNHRRSFVGSLIGGIAETQEVLDFCAENQIGAQVEVIDADGINEAYDRMMKSDVKYRFAIDASTF</sequence>
<evidence type="ECO:0000259" key="8">
    <source>
        <dbReference type="SMART" id="SM00829"/>
    </source>
</evidence>
<dbReference type="KEGG" id="rain:Rai3103_08405"/>
<name>A0A5Q2FA61_9ACTN</name>
<dbReference type="SUPFAM" id="SSF51735">
    <property type="entry name" value="NAD(P)-binding Rossmann-fold domains"/>
    <property type="match status" value="1"/>
</dbReference>
<dbReference type="InterPro" id="IPR013149">
    <property type="entry name" value="ADH-like_C"/>
</dbReference>
<dbReference type="PANTHER" id="PTHR42683">
    <property type="entry name" value="ALDEHYDE REDUCTASE"/>
    <property type="match status" value="1"/>
</dbReference>
<dbReference type="FunFam" id="3.40.50.720:FF:000022">
    <property type="entry name" value="Cinnamyl alcohol dehydrogenase"/>
    <property type="match status" value="1"/>
</dbReference>
<dbReference type="RefSeq" id="WP_153572219.1">
    <property type="nucleotide sequence ID" value="NZ_CP045725.1"/>
</dbReference>
<keyword evidence="10" id="KW-1185">Reference proteome</keyword>
<dbReference type="GO" id="GO:0008270">
    <property type="term" value="F:zinc ion binding"/>
    <property type="evidence" value="ECO:0007669"/>
    <property type="project" value="InterPro"/>
</dbReference>
<evidence type="ECO:0000256" key="5">
    <source>
        <dbReference type="ARBA" id="ARBA00024074"/>
    </source>
</evidence>
<dbReference type="Pfam" id="PF08240">
    <property type="entry name" value="ADH_N"/>
    <property type="match status" value="1"/>
</dbReference>
<evidence type="ECO:0000256" key="3">
    <source>
        <dbReference type="ARBA" id="ARBA00022833"/>
    </source>
</evidence>
<evidence type="ECO:0000256" key="7">
    <source>
        <dbReference type="RuleBase" id="RU361277"/>
    </source>
</evidence>
<feature type="domain" description="Enoyl reductase (ER)" evidence="8">
    <location>
        <begin position="9"/>
        <end position="341"/>
    </location>
</feature>
<dbReference type="SUPFAM" id="SSF50129">
    <property type="entry name" value="GroES-like"/>
    <property type="match status" value="1"/>
</dbReference>
<dbReference type="InterPro" id="IPR020843">
    <property type="entry name" value="ER"/>
</dbReference>
<dbReference type="Proteomes" id="UP000386847">
    <property type="component" value="Chromosome"/>
</dbReference>
<evidence type="ECO:0000256" key="1">
    <source>
        <dbReference type="ARBA" id="ARBA00001947"/>
    </source>
</evidence>
<dbReference type="Gene3D" id="3.40.50.720">
    <property type="entry name" value="NAD(P)-binding Rossmann-like Domain"/>
    <property type="match status" value="1"/>
</dbReference>
<comment type="similarity">
    <text evidence="7">Belongs to the zinc-containing alcohol dehydrogenase family.</text>
</comment>
<proteinExistence type="inferred from homology"/>
<gene>
    <name evidence="9" type="ORF">Rai3103_08405</name>
</gene>
<dbReference type="EMBL" id="CP045725">
    <property type="protein sequence ID" value="QGF23689.1"/>
    <property type="molecule type" value="Genomic_DNA"/>
</dbReference>
<dbReference type="InterPro" id="IPR013154">
    <property type="entry name" value="ADH-like_N"/>
</dbReference>
<dbReference type="AlphaFoldDB" id="A0A5Q2FA61"/>
<reference evidence="9 10" key="1">
    <citation type="submission" date="2019-10" db="EMBL/GenBank/DDBJ databases">
        <title>Genomic analysis of Raineyella sp. CBA3103.</title>
        <authorList>
            <person name="Roh S.W."/>
        </authorList>
    </citation>
    <scope>NUCLEOTIDE SEQUENCE [LARGE SCALE GENOMIC DNA]</scope>
    <source>
        <strain evidence="9 10">CBA3103</strain>
    </source>
</reference>
<dbReference type="PROSITE" id="PS00059">
    <property type="entry name" value="ADH_ZINC"/>
    <property type="match status" value="1"/>
</dbReference>
<dbReference type="EC" id="1.1.1.2" evidence="5"/>
<dbReference type="GO" id="GO:0008106">
    <property type="term" value="F:alcohol dehydrogenase (NADP+) activity"/>
    <property type="evidence" value="ECO:0007669"/>
    <property type="project" value="UniProtKB-EC"/>
</dbReference>
<dbReference type="SMART" id="SM00829">
    <property type="entry name" value="PKS_ER"/>
    <property type="match status" value="1"/>
</dbReference>
<comment type="catalytic activity">
    <reaction evidence="6">
        <text>a primary alcohol + NADP(+) = an aldehyde + NADPH + H(+)</text>
        <dbReference type="Rhea" id="RHEA:15937"/>
        <dbReference type="ChEBI" id="CHEBI:15378"/>
        <dbReference type="ChEBI" id="CHEBI:15734"/>
        <dbReference type="ChEBI" id="CHEBI:17478"/>
        <dbReference type="ChEBI" id="CHEBI:57783"/>
        <dbReference type="ChEBI" id="CHEBI:58349"/>
        <dbReference type="EC" id="1.1.1.2"/>
    </reaction>
</comment>
<dbReference type="CDD" id="cd05283">
    <property type="entry name" value="CAD1"/>
    <property type="match status" value="1"/>
</dbReference>
<dbReference type="InterPro" id="IPR002328">
    <property type="entry name" value="ADH_Zn_CS"/>
</dbReference>
<evidence type="ECO:0000256" key="2">
    <source>
        <dbReference type="ARBA" id="ARBA00022723"/>
    </source>
</evidence>
<dbReference type="InterPro" id="IPR011032">
    <property type="entry name" value="GroES-like_sf"/>
</dbReference>
<evidence type="ECO:0000256" key="4">
    <source>
        <dbReference type="ARBA" id="ARBA00023002"/>
    </source>
</evidence>
<keyword evidence="4" id="KW-0560">Oxidoreductase</keyword>
<comment type="cofactor">
    <cofactor evidence="1 7">
        <name>Zn(2+)</name>
        <dbReference type="ChEBI" id="CHEBI:29105"/>
    </cofactor>
</comment>
<dbReference type="Pfam" id="PF00107">
    <property type="entry name" value="ADH_zinc_N"/>
    <property type="match status" value="1"/>
</dbReference>
<evidence type="ECO:0000256" key="6">
    <source>
        <dbReference type="ARBA" id="ARBA00048262"/>
    </source>
</evidence>